<dbReference type="Pfam" id="PF01026">
    <property type="entry name" value="TatD_DNase"/>
    <property type="match status" value="1"/>
</dbReference>
<feature type="binding site" evidence="7">
    <location>
        <position position="109"/>
    </location>
    <ligand>
        <name>a divalent metal cation</name>
        <dbReference type="ChEBI" id="CHEBI:60240"/>
        <label>1</label>
    </ligand>
</feature>
<dbReference type="InterPro" id="IPR032466">
    <property type="entry name" value="Metal_Hydrolase"/>
</dbReference>
<feature type="binding site" evidence="7">
    <location>
        <position position="217"/>
    </location>
    <ligand>
        <name>a divalent metal cation</name>
        <dbReference type="ChEBI" id="CHEBI:60240"/>
        <label>1</label>
    </ligand>
</feature>
<dbReference type="GO" id="GO:0046872">
    <property type="term" value="F:metal ion binding"/>
    <property type="evidence" value="ECO:0007669"/>
    <property type="project" value="UniProtKB-KW"/>
</dbReference>
<dbReference type="PIRSF" id="PIRSF005902">
    <property type="entry name" value="DNase_TatD"/>
    <property type="match status" value="1"/>
</dbReference>
<dbReference type="Gene3D" id="3.20.20.140">
    <property type="entry name" value="Metal-dependent hydrolases"/>
    <property type="match status" value="1"/>
</dbReference>
<reference evidence="8 9" key="1">
    <citation type="journal article" date="2014" name="Genome Biol. Evol.">
        <title>The genome of the myxosporean Thelohanellus kitauei shows adaptations to nutrient acquisition within its fish host.</title>
        <authorList>
            <person name="Yang Y."/>
            <person name="Xiong J."/>
            <person name="Zhou Z."/>
            <person name="Huo F."/>
            <person name="Miao W."/>
            <person name="Ran C."/>
            <person name="Liu Y."/>
            <person name="Zhang J."/>
            <person name="Feng J."/>
            <person name="Wang M."/>
            <person name="Wang M."/>
            <person name="Wang L."/>
            <person name="Yao B."/>
        </authorList>
    </citation>
    <scope>NUCLEOTIDE SEQUENCE [LARGE SCALE GENOMIC DNA]</scope>
    <source>
        <strain evidence="8">Wuqing</strain>
    </source>
</reference>
<gene>
    <name evidence="8" type="ORF">RF11_01458</name>
</gene>
<evidence type="ECO:0000256" key="7">
    <source>
        <dbReference type="PIRSR" id="PIRSR005902-1"/>
    </source>
</evidence>
<dbReference type="OrthoDB" id="6079689at2759"/>
<dbReference type="InterPro" id="IPR001130">
    <property type="entry name" value="TatD-like"/>
</dbReference>
<dbReference type="PANTHER" id="PTHR10060">
    <property type="entry name" value="TATD FAMILY DEOXYRIBONUCLEASE"/>
    <property type="match status" value="1"/>
</dbReference>
<sequence>MTEGRLIDIGVNLNDPMFQGIYNEKQVHESDLEIVIKRAFDSGVQTMINLNGSISELQTSLSNFESYNNIYHTAGVHPTRCMELENNESQISELTDFVNRNRKIIAIGEIGLDYDRLHFCDENTQKKWFKTQLTATSSLGLPYIFHMRNATADFLSILEQFSIRESVVHCFTGDINDADTLIKQNLSIGLTGCSLKTIDTVEAIKIIPIDKILIETDSPWCKVRPSFSGYQHIVYKPKEVKPQNNDKKSFIKCRQEPALVSQIYEAVASIKGVDYNVLVDQVFHNFRKIFKIVK</sequence>
<dbReference type="Proteomes" id="UP000031668">
    <property type="component" value="Unassembled WGS sequence"/>
</dbReference>
<keyword evidence="3 7" id="KW-0479">Metal-binding</keyword>
<feature type="binding site" evidence="7">
    <location>
        <position position="169"/>
    </location>
    <ligand>
        <name>a divalent metal cation</name>
        <dbReference type="ChEBI" id="CHEBI:60240"/>
        <label>2</label>
    </ligand>
</feature>
<evidence type="ECO:0000256" key="3">
    <source>
        <dbReference type="ARBA" id="ARBA00022723"/>
    </source>
</evidence>
<evidence type="ECO:0000256" key="5">
    <source>
        <dbReference type="ARBA" id="ARBA00039767"/>
    </source>
</evidence>
<feature type="binding site" evidence="7">
    <location>
        <position position="146"/>
    </location>
    <ligand>
        <name>a divalent metal cation</name>
        <dbReference type="ChEBI" id="CHEBI:60240"/>
        <label>2</label>
    </ligand>
</feature>
<keyword evidence="2" id="KW-0540">Nuclease</keyword>
<name>A0A0C2M944_THEKT</name>
<evidence type="ECO:0000256" key="2">
    <source>
        <dbReference type="ARBA" id="ARBA00022722"/>
    </source>
</evidence>
<evidence type="ECO:0000313" key="8">
    <source>
        <dbReference type="EMBL" id="KII63505.1"/>
    </source>
</evidence>
<evidence type="ECO:0000256" key="4">
    <source>
        <dbReference type="ARBA" id="ARBA00022801"/>
    </source>
</evidence>
<comment type="function">
    <text evidence="6">Deoxyribonuclease which catalyzes (in vitro) the decatenation of kinetoplast DNA, which are circular DNA catenated to each other, producing linear DNA molecules. Plays an important role in chromosomal segregation and cell cycle progression during eye development probably via its DNA decatenation activity.</text>
</comment>
<comment type="caution">
    <text evidence="8">The sequence shown here is derived from an EMBL/GenBank/DDBJ whole genome shotgun (WGS) entry which is preliminary data.</text>
</comment>
<evidence type="ECO:0000313" key="9">
    <source>
        <dbReference type="Proteomes" id="UP000031668"/>
    </source>
</evidence>
<comment type="similarity">
    <text evidence="1">Belongs to the metallo-dependent hydrolases superfamily. TatD-type hydrolase family.</text>
</comment>
<accession>A0A0C2M944</accession>
<organism evidence="8 9">
    <name type="scientific">Thelohanellus kitauei</name>
    <name type="common">Myxosporean</name>
    <dbReference type="NCBI Taxonomy" id="669202"/>
    <lineage>
        <taxon>Eukaryota</taxon>
        <taxon>Metazoa</taxon>
        <taxon>Cnidaria</taxon>
        <taxon>Myxozoa</taxon>
        <taxon>Myxosporea</taxon>
        <taxon>Bivalvulida</taxon>
        <taxon>Platysporina</taxon>
        <taxon>Myxobolidae</taxon>
        <taxon>Thelohanellus</taxon>
    </lineage>
</organism>
<keyword evidence="9" id="KW-1185">Reference proteome</keyword>
<dbReference type="EMBL" id="JWZT01004662">
    <property type="protein sequence ID" value="KII63505.1"/>
    <property type="molecule type" value="Genomic_DNA"/>
</dbReference>
<dbReference type="PROSITE" id="PS01091">
    <property type="entry name" value="TATD_3"/>
    <property type="match status" value="1"/>
</dbReference>
<proteinExistence type="inferred from homology"/>
<dbReference type="SUPFAM" id="SSF51556">
    <property type="entry name" value="Metallo-dependent hydrolases"/>
    <property type="match status" value="1"/>
</dbReference>
<dbReference type="PANTHER" id="PTHR10060:SF15">
    <property type="entry name" value="DEOXYRIBONUCLEASE TATDN1"/>
    <property type="match status" value="1"/>
</dbReference>
<dbReference type="GO" id="GO:0005829">
    <property type="term" value="C:cytosol"/>
    <property type="evidence" value="ECO:0007669"/>
    <property type="project" value="TreeGrafter"/>
</dbReference>
<dbReference type="CDD" id="cd01310">
    <property type="entry name" value="TatD_DNAse"/>
    <property type="match status" value="1"/>
</dbReference>
<protein>
    <recommendedName>
        <fullName evidence="5">Deoxyribonuclease TATDN1</fullName>
    </recommendedName>
</protein>
<dbReference type="AlphaFoldDB" id="A0A0C2M944"/>
<keyword evidence="4" id="KW-0378">Hydrolase</keyword>
<dbReference type="OMA" id="YGGSQKH"/>
<evidence type="ECO:0000256" key="6">
    <source>
        <dbReference type="ARBA" id="ARBA00045223"/>
    </source>
</evidence>
<dbReference type="InterPro" id="IPR018228">
    <property type="entry name" value="DNase_TatD-rel_CS"/>
</dbReference>
<dbReference type="InterPro" id="IPR050891">
    <property type="entry name" value="TatD-type_Hydrolase"/>
</dbReference>
<evidence type="ECO:0000256" key="1">
    <source>
        <dbReference type="ARBA" id="ARBA00009275"/>
    </source>
</evidence>
<dbReference type="GO" id="GO:0008296">
    <property type="term" value="F:3'-5'-DNA exonuclease activity"/>
    <property type="evidence" value="ECO:0007669"/>
    <property type="project" value="TreeGrafter"/>
</dbReference>